<feature type="compositionally biased region" description="Basic and acidic residues" evidence="1">
    <location>
        <begin position="173"/>
        <end position="186"/>
    </location>
</feature>
<reference evidence="2" key="1">
    <citation type="submission" date="2020-02" db="EMBL/GenBank/DDBJ databases">
        <authorList>
            <person name="Meier V. D."/>
        </authorList>
    </citation>
    <scope>NUCLEOTIDE SEQUENCE</scope>
    <source>
        <strain evidence="2">AVDCRST_MAG85</strain>
    </source>
</reference>
<feature type="compositionally biased region" description="Basic residues" evidence="1">
    <location>
        <begin position="111"/>
        <end position="126"/>
    </location>
</feature>
<dbReference type="EMBL" id="CADCVT010000168">
    <property type="protein sequence ID" value="CAA9496666.1"/>
    <property type="molecule type" value="Genomic_DNA"/>
</dbReference>
<feature type="compositionally biased region" description="Basic and acidic residues" evidence="1">
    <location>
        <begin position="224"/>
        <end position="248"/>
    </location>
</feature>
<name>A0A6J4SEC2_9ACTN</name>
<evidence type="ECO:0000313" key="2">
    <source>
        <dbReference type="EMBL" id="CAA9496666.1"/>
    </source>
</evidence>
<feature type="non-terminal residue" evidence="2">
    <location>
        <position position="268"/>
    </location>
</feature>
<evidence type="ECO:0000256" key="1">
    <source>
        <dbReference type="SAM" id="MobiDB-lite"/>
    </source>
</evidence>
<gene>
    <name evidence="2" type="ORF">AVDCRST_MAG85-1511</name>
</gene>
<feature type="compositionally biased region" description="Basic residues" evidence="1">
    <location>
        <begin position="1"/>
        <end position="11"/>
    </location>
</feature>
<proteinExistence type="predicted"/>
<protein>
    <submittedName>
        <fullName evidence="2">Uncharacterized protein</fullName>
    </submittedName>
</protein>
<accession>A0A6J4SEC2</accession>
<feature type="compositionally biased region" description="Basic residues" evidence="1">
    <location>
        <begin position="187"/>
        <end position="198"/>
    </location>
</feature>
<organism evidence="2">
    <name type="scientific">uncultured Solirubrobacteraceae bacterium</name>
    <dbReference type="NCBI Taxonomy" id="1162706"/>
    <lineage>
        <taxon>Bacteria</taxon>
        <taxon>Bacillati</taxon>
        <taxon>Actinomycetota</taxon>
        <taxon>Thermoleophilia</taxon>
        <taxon>Solirubrobacterales</taxon>
        <taxon>Solirubrobacteraceae</taxon>
        <taxon>environmental samples</taxon>
    </lineage>
</organism>
<sequence>AWRGGSRRRPRRCADAARRRPRAGGVVPGAEGDRLRPAARSAPRPRGHAHQRRQRRREPCRGAVARGRHVLQGDPARHGRVRARLRTGREGEDPRHRGRALRRTVGPGRPAPHRPARLPRHPRRLGLRGVLRPRASASDGRIGRRDDARDLDGVHVPRRHPQPAGHPRRRRGPDRARRVVRRDTRPGSRRRTAGRRARPTVDAHLRRPGGPRPGPARRPRPRNRAPERRPRPRPALDRADPAHGERRAQPRLGQRAAGRVRGRDPAAL</sequence>
<feature type="compositionally biased region" description="Basic and acidic residues" evidence="1">
    <location>
        <begin position="141"/>
        <end position="155"/>
    </location>
</feature>
<feature type="compositionally biased region" description="Basic residues" evidence="1">
    <location>
        <begin position="156"/>
        <end position="172"/>
    </location>
</feature>
<feature type="compositionally biased region" description="Basic residues" evidence="1">
    <location>
        <begin position="43"/>
        <end position="58"/>
    </location>
</feature>
<dbReference type="AlphaFoldDB" id="A0A6J4SEC2"/>
<feature type="region of interest" description="Disordered" evidence="1">
    <location>
        <begin position="1"/>
        <end position="268"/>
    </location>
</feature>
<feature type="non-terminal residue" evidence="2">
    <location>
        <position position="1"/>
    </location>
</feature>